<evidence type="ECO:0000313" key="4">
    <source>
        <dbReference type="Proteomes" id="UP001177258"/>
    </source>
</evidence>
<evidence type="ECO:0000313" key="2">
    <source>
        <dbReference type="EMBL" id="MDO7253329.1"/>
    </source>
</evidence>
<dbReference type="Proteomes" id="UP001177258">
    <property type="component" value="Unassembled WGS sequence"/>
</dbReference>
<proteinExistence type="predicted"/>
<reference evidence="2" key="2">
    <citation type="submission" date="2023-07" db="EMBL/GenBank/DDBJ databases">
        <authorList>
            <person name="Aydin F."/>
            <person name="Tarhane S."/>
            <person name="Saticioglu I.B."/>
            <person name="Karakaya E."/>
            <person name="Abay S."/>
            <person name="Guran O."/>
            <person name="Bozkurt E."/>
            <person name="Uzum N."/>
            <person name="Olgun K."/>
            <person name="Jablonski D."/>
        </authorList>
    </citation>
    <scope>NUCLEOTIDE SEQUENCE</scope>
    <source>
        <strain evidence="2">Faydin-H75</strain>
    </source>
</reference>
<accession>A0AA90TBX2</accession>
<gene>
    <name evidence="2" type="ORF">Q5I04_05320</name>
    <name evidence="3" type="ORF">Q5I06_05580</name>
</gene>
<dbReference type="InterPro" id="IPR002718">
    <property type="entry name" value="OMP_Helicobacter"/>
</dbReference>
<reference evidence="3 5" key="1">
    <citation type="submission" date="2023-07" db="EMBL/GenBank/DDBJ databases">
        <title>Unpublished Manusciprt.</title>
        <authorList>
            <person name="Aydin F."/>
            <person name="Tarhane S."/>
            <person name="Saticioglu I.B."/>
            <person name="Karakaya E."/>
            <person name="Abay S."/>
            <person name="Guran O."/>
            <person name="Bozkurt E."/>
            <person name="Uzum N."/>
            <person name="Olgun K."/>
            <person name="Jablonski D."/>
        </authorList>
    </citation>
    <scope>NUCLEOTIDE SEQUENCE</scope>
    <source>
        <strain evidence="5">faydin-H75</strain>
        <strain evidence="3">Faydin-H76</strain>
    </source>
</reference>
<dbReference type="Proteomes" id="UP001240777">
    <property type="component" value="Unassembled WGS sequence"/>
</dbReference>
<dbReference type="RefSeq" id="WP_305517176.1">
    <property type="nucleotide sequence ID" value="NZ_JAUPEV010000007.1"/>
</dbReference>
<feature type="chain" id="PRO_5041711339" evidence="1">
    <location>
        <begin position="23"/>
        <end position="214"/>
    </location>
</feature>
<evidence type="ECO:0000313" key="3">
    <source>
        <dbReference type="EMBL" id="MDP2539241.1"/>
    </source>
</evidence>
<evidence type="ECO:0000313" key="5">
    <source>
        <dbReference type="Proteomes" id="UP001240777"/>
    </source>
</evidence>
<dbReference type="EMBL" id="JAUYZK010000007">
    <property type="protein sequence ID" value="MDP2539241.1"/>
    <property type="molecule type" value="Genomic_DNA"/>
</dbReference>
<evidence type="ECO:0000256" key="1">
    <source>
        <dbReference type="SAM" id="SignalP"/>
    </source>
</evidence>
<dbReference type="Pfam" id="PF01856">
    <property type="entry name" value="HP_OMP"/>
    <property type="match status" value="1"/>
</dbReference>
<comment type="caution">
    <text evidence="3">The sequence shown here is derived from an EMBL/GenBank/DDBJ whole genome shotgun (WGS) entry which is preliminary data.</text>
</comment>
<dbReference type="AlphaFoldDB" id="A0AA90TBX2"/>
<dbReference type="EMBL" id="JAUPEV010000007">
    <property type="protein sequence ID" value="MDO7253329.1"/>
    <property type="molecule type" value="Genomic_DNA"/>
</dbReference>
<feature type="signal peptide" evidence="1">
    <location>
        <begin position="1"/>
        <end position="22"/>
    </location>
</feature>
<organism evidence="3 4">
    <name type="scientific">Helicobacter cappadocius</name>
    <dbReference type="NCBI Taxonomy" id="3063998"/>
    <lineage>
        <taxon>Bacteria</taxon>
        <taxon>Pseudomonadati</taxon>
        <taxon>Campylobacterota</taxon>
        <taxon>Epsilonproteobacteria</taxon>
        <taxon>Campylobacterales</taxon>
        <taxon>Helicobacteraceae</taxon>
        <taxon>Helicobacter</taxon>
    </lineage>
</organism>
<keyword evidence="5" id="KW-1185">Reference proteome</keyword>
<sequence>MKKNLLLTLLLTLSMLTSLANARFFLGIDGGYSMDKVDVKTEDKTTYTGTNTIVTPGSFTKNAYLGNGYLFDINLGTEHHFDKNNYVGFRWFLAGGYGRTTLINQSNNLIKYPSSIIEANLGLDLLLDVIKFGNNSVGLFGGIEATGLNVFSMQKDTVIFDTPEIQARARIGLSLFLADHHRIEFITKIPVYTLNGDENIYKPLQFMLGYKYVF</sequence>
<protein>
    <submittedName>
        <fullName evidence="3">Outer membrane beta-barrel protein</fullName>
    </submittedName>
</protein>
<reference evidence="2 4" key="3">
    <citation type="journal article" date="2024" name="Syst. Appl. Microbiol.">
        <title>Helicobacter cappadocius sp. nov., from lizards: The first psychrotrophic Helicobacter species.</title>
        <authorList>
            <person name="Aydin F."/>
            <person name="Tarhane S."/>
            <person name="Karakaya E."/>
            <person name="Abay S."/>
            <person name="Kayman T."/>
            <person name="Guran O."/>
            <person name="Bozkurt E."/>
            <person name="Uzum N."/>
            <person name="Avci A."/>
            <person name="Olgun K."/>
            <person name="Jablonski D."/>
            <person name="Guran C."/>
            <person name="Burcin Saticioglu I."/>
        </authorList>
    </citation>
    <scope>NUCLEOTIDE SEQUENCE [LARGE SCALE GENOMIC DNA]</scope>
    <source>
        <strain evidence="2">Faydin-H75</strain>
        <strain evidence="4">faydin-H76</strain>
    </source>
</reference>
<keyword evidence="1" id="KW-0732">Signal</keyword>
<name>A0AA90TBX2_9HELI</name>